<feature type="compositionally biased region" description="Polar residues" evidence="1">
    <location>
        <begin position="988"/>
        <end position="1020"/>
    </location>
</feature>
<feature type="compositionally biased region" description="Basic and acidic residues" evidence="1">
    <location>
        <begin position="634"/>
        <end position="651"/>
    </location>
</feature>
<feature type="region of interest" description="Disordered" evidence="1">
    <location>
        <begin position="357"/>
        <end position="385"/>
    </location>
</feature>
<feature type="region of interest" description="Disordered" evidence="1">
    <location>
        <begin position="1119"/>
        <end position="1153"/>
    </location>
</feature>
<reference evidence="2" key="2">
    <citation type="submission" date="2020-05" db="UniProtKB">
        <authorList>
            <consortium name="EnsemblMetazoa"/>
        </authorList>
    </citation>
    <scope>IDENTIFICATION</scope>
    <source>
        <strain evidence="2">FAR1</strain>
    </source>
</reference>
<feature type="compositionally biased region" description="Basic and acidic residues" evidence="1">
    <location>
        <begin position="614"/>
        <end position="624"/>
    </location>
</feature>
<feature type="region of interest" description="Disordered" evidence="1">
    <location>
        <begin position="1036"/>
        <end position="1066"/>
    </location>
</feature>
<dbReference type="STRING" id="69004.A0A182QUA1"/>
<dbReference type="Proteomes" id="UP000075886">
    <property type="component" value="Unassembled WGS sequence"/>
</dbReference>
<dbReference type="EnsemblMetazoa" id="AFAF017006-RA">
    <property type="protein sequence ID" value="AFAF017006-PA"/>
    <property type="gene ID" value="AFAF017006"/>
</dbReference>
<dbReference type="VEuPathDB" id="VectorBase:AFAF017006"/>
<feature type="region of interest" description="Disordered" evidence="1">
    <location>
        <begin position="487"/>
        <end position="526"/>
    </location>
</feature>
<sequence length="1497" mass="167116">MFNLERYSKQKVYWDVLQKTIQYICHNDEDSGNNSPEFRAIRTKIFSHLGNYLVDQIKDDPIGFAQYQTTVMSFLLYPLEYDRLLIIDYIEDLWVKIYEPIVKQQGKSCDFTNSFCEMIKAMTIAKHAYNLAQVAKFICHIMRSLSEEFELASPPVKVLELFKDVIRKGLAYQTNLDRIEAMVHCFREVLEKLKFNHVLILILPIRNVINELVTNRSGLAMVEVKKLLKVLINKIVSPEMLKELTQQPNEVKWNCKMLLKTLSELPDNEKRAWRVLDMKKCMNICDGKSVDLKPASRKATDEFVKIDTVWQFKPETLTEHQRERMLEKRTDIPALYNDMSQSQDSFVIKPWTPSKSVASLKEDKNTVSGPAPPIEGTPSQNDDNSNIVVKEMSSESVTMECEVNRSLTENVTETKAKAIRSDKENNNGNVLSAQMSMSVEQAEHADSEEDVKQKRKKQRTILDNLRIDTVEGKSLDVLNLSRTRRSETLETRTTRRKSVPNKKIGSETKAKTAATMKREDKSVSASKVIPSKALDQKGRRSSRKLLNFGTAENNTQAPTVNYQSEANISDDIIESSQATDVSESSSRRLTISKSRVETGNIITSLEIESDVSSIEEKRAQDKTAEPQQTLDSLKVAETDNSAADKVKDGQSKENMSSEACRITEGNTIADADGTSGTHSTKKNVPSPVSISSPSEPKAVDLKRNLNVLSSPSRRSARLSVDDRDKAIIKMSSPTKKKLVEEKSLINLLGSPIKLDILNKGTPTKRFITTTDSAVFNVACSVKNHDGEGDARFCPLVLLEPIKDITKTLQDVETISHPVSKVMVVKENDETLSTDIATQQPCTSTKTTLSNDDSSMKTVEDKAVKKLSVQEPAQVDALKESSESDANQLSPVKNLDEEMEPLDKSLNRSIVSSPDRAGEAERNADLLNNTLNISPIAEEKHSAGKNLDSGELAGSADRRLSNRIMVRERDTNSVSLPASIMSRRPKASPTPQTPSGSNSGLKNRTPHQQPTVPRSPSSSVIGMSGRGAQLLNLIRKQQSEQQSPKPNTPPQNASTPKSVGQSSATANRLSMRKKAIAGSVAAATTEAGITCEQIDETEEPCPESNTQYLVFSKVLPSPQASPAGSILKRRHNGDDSGDDVESPAHKRKRVSFHDPPVSVTKEYIRQVEECRPVSVSRSLQLSSSIISSADKAKFMMRRKSKSDSISELQDFTNKQDESLKGDEPSHLMKGSTQKLVRTEDDEEEITSSPELLDENDFMMHDATDTMAALQVTSDCMNIDKDESDVIAKSTALDRGKDDTKTEKEGLSTATSEQFKEISFSSEEALFEHVMNRYTLDDILERYISEGKSLEKVKSVRSLTKELSIKMTNDPKTRDVVLDELSERHCVEFLDHAIQENSSEKVCERLSMVTMIDHVFKQLHSTSDGGTMSNNAPADDKNETMLALERIYENLLTLPSTGMSDEKLVNLRDQFLRQEFGRKSRLEIMSLLEDYFKTPSSTT</sequence>
<reference evidence="3" key="1">
    <citation type="submission" date="2014-01" db="EMBL/GenBank/DDBJ databases">
        <title>The Genome Sequence of Anopheles farauti FAR1 (V2).</title>
        <authorList>
            <consortium name="The Broad Institute Genomics Platform"/>
            <person name="Neafsey D.E."/>
            <person name="Besansky N."/>
            <person name="Howell P."/>
            <person name="Walton C."/>
            <person name="Young S.K."/>
            <person name="Zeng Q."/>
            <person name="Gargeya S."/>
            <person name="Fitzgerald M."/>
            <person name="Haas B."/>
            <person name="Abouelleil A."/>
            <person name="Allen A.W."/>
            <person name="Alvarado L."/>
            <person name="Arachchi H.M."/>
            <person name="Berlin A.M."/>
            <person name="Chapman S.B."/>
            <person name="Gainer-Dewar J."/>
            <person name="Goldberg J."/>
            <person name="Griggs A."/>
            <person name="Gujja S."/>
            <person name="Hansen M."/>
            <person name="Howarth C."/>
            <person name="Imamovic A."/>
            <person name="Ireland A."/>
            <person name="Larimer J."/>
            <person name="McCowan C."/>
            <person name="Murphy C."/>
            <person name="Pearson M."/>
            <person name="Poon T.W."/>
            <person name="Priest M."/>
            <person name="Roberts A."/>
            <person name="Saif S."/>
            <person name="Shea T."/>
            <person name="Sisk P."/>
            <person name="Sykes S."/>
            <person name="Wortman J."/>
            <person name="Nusbaum C."/>
            <person name="Birren B."/>
        </authorList>
    </citation>
    <scope>NUCLEOTIDE SEQUENCE [LARGE SCALE GENOMIC DNA]</scope>
    <source>
        <strain evidence="3">FAR1</strain>
    </source>
</reference>
<accession>A0A182QUA1</accession>
<organism evidence="2 3">
    <name type="scientific">Anopheles farauti</name>
    <dbReference type="NCBI Taxonomy" id="69004"/>
    <lineage>
        <taxon>Eukaryota</taxon>
        <taxon>Metazoa</taxon>
        <taxon>Ecdysozoa</taxon>
        <taxon>Arthropoda</taxon>
        <taxon>Hexapoda</taxon>
        <taxon>Insecta</taxon>
        <taxon>Pterygota</taxon>
        <taxon>Neoptera</taxon>
        <taxon>Endopterygota</taxon>
        <taxon>Diptera</taxon>
        <taxon>Nematocera</taxon>
        <taxon>Culicoidea</taxon>
        <taxon>Culicidae</taxon>
        <taxon>Anophelinae</taxon>
        <taxon>Anopheles</taxon>
    </lineage>
</organism>
<name>A0A182QUA1_9DIPT</name>
<feature type="compositionally biased region" description="Basic and acidic residues" evidence="1">
    <location>
        <begin position="1212"/>
        <end position="1225"/>
    </location>
</feature>
<feature type="region of interest" description="Disordered" evidence="1">
    <location>
        <begin position="872"/>
        <end position="923"/>
    </location>
</feature>
<evidence type="ECO:0000313" key="3">
    <source>
        <dbReference type="Proteomes" id="UP000075886"/>
    </source>
</evidence>
<evidence type="ECO:0000256" key="1">
    <source>
        <dbReference type="SAM" id="MobiDB-lite"/>
    </source>
</evidence>
<feature type="compositionally biased region" description="Basic and acidic residues" evidence="1">
    <location>
        <begin position="959"/>
        <end position="970"/>
    </location>
</feature>
<evidence type="ECO:0000313" key="2">
    <source>
        <dbReference type="EnsemblMetazoa" id="AFAF017006-PA"/>
    </source>
</evidence>
<protein>
    <recommendedName>
        <fullName evidence="4">Telomere-associated protein Rif1 N-terminal domain-containing protein</fullName>
    </recommendedName>
</protein>
<keyword evidence="3" id="KW-1185">Reference proteome</keyword>
<evidence type="ECO:0008006" key="4">
    <source>
        <dbReference type="Google" id="ProtNLM"/>
    </source>
</evidence>
<feature type="region of interest" description="Disordered" evidence="1">
    <location>
        <begin position="959"/>
        <end position="1022"/>
    </location>
</feature>
<feature type="region of interest" description="Disordered" evidence="1">
    <location>
        <begin position="1198"/>
        <end position="1232"/>
    </location>
</feature>
<feature type="compositionally biased region" description="Low complexity" evidence="1">
    <location>
        <begin position="684"/>
        <end position="696"/>
    </location>
</feature>
<feature type="region of interest" description="Disordered" evidence="1">
    <location>
        <begin position="612"/>
        <end position="696"/>
    </location>
</feature>
<feature type="compositionally biased region" description="Polar residues" evidence="1">
    <location>
        <begin position="834"/>
        <end position="852"/>
    </location>
</feature>
<feature type="compositionally biased region" description="Basic and acidic residues" evidence="1">
    <location>
        <begin position="504"/>
        <end position="522"/>
    </location>
</feature>
<feature type="compositionally biased region" description="Polar residues" evidence="1">
    <location>
        <begin position="1202"/>
        <end position="1211"/>
    </location>
</feature>
<proteinExistence type="predicted"/>
<feature type="region of interest" description="Disordered" evidence="1">
    <location>
        <begin position="834"/>
        <end position="856"/>
    </location>
</feature>
<dbReference type="EMBL" id="AXCN02002295">
    <property type="status" value="NOT_ANNOTATED_CDS"/>
    <property type="molecule type" value="Genomic_DNA"/>
</dbReference>